<accession>A0ABQ8ULI1</accession>
<keyword evidence="1" id="KW-1133">Transmembrane helix</keyword>
<protein>
    <submittedName>
        <fullName evidence="2">Uncharacterized protein</fullName>
    </submittedName>
</protein>
<name>A0ABQ8ULI1_9EUKA</name>
<evidence type="ECO:0000313" key="2">
    <source>
        <dbReference type="EMBL" id="KAJ4457620.1"/>
    </source>
</evidence>
<dbReference type="EMBL" id="JAPMOS010000043">
    <property type="protein sequence ID" value="KAJ4457620.1"/>
    <property type="molecule type" value="Genomic_DNA"/>
</dbReference>
<keyword evidence="1" id="KW-0472">Membrane</keyword>
<gene>
    <name evidence="2" type="ORF">PAPYR_6866</name>
</gene>
<reference evidence="2" key="1">
    <citation type="journal article" date="2022" name="bioRxiv">
        <title>Genomics of Preaxostyla Flagellates Illuminates Evolutionary Transitions and the Path Towards Mitochondrial Loss.</title>
        <authorList>
            <person name="Novak L.V.F."/>
            <person name="Treitli S.C."/>
            <person name="Pyrih J."/>
            <person name="Halakuc P."/>
            <person name="Pipaliya S.V."/>
            <person name="Vacek V."/>
            <person name="Brzon O."/>
            <person name="Soukal P."/>
            <person name="Eme L."/>
            <person name="Dacks J.B."/>
            <person name="Karnkowska A."/>
            <person name="Elias M."/>
            <person name="Hampl V."/>
        </authorList>
    </citation>
    <scope>NUCLEOTIDE SEQUENCE</scope>
    <source>
        <strain evidence="2">RCP-MX</strain>
    </source>
</reference>
<comment type="caution">
    <text evidence="2">The sequence shown here is derived from an EMBL/GenBank/DDBJ whole genome shotgun (WGS) entry which is preliminary data.</text>
</comment>
<dbReference type="InterPro" id="IPR027417">
    <property type="entry name" value="P-loop_NTPase"/>
</dbReference>
<feature type="transmembrane region" description="Helical" evidence="1">
    <location>
        <begin position="6"/>
        <end position="24"/>
    </location>
</feature>
<feature type="transmembrane region" description="Helical" evidence="1">
    <location>
        <begin position="36"/>
        <end position="63"/>
    </location>
</feature>
<proteinExistence type="predicted"/>
<keyword evidence="1" id="KW-0812">Transmembrane</keyword>
<dbReference type="Proteomes" id="UP001141327">
    <property type="component" value="Unassembled WGS sequence"/>
</dbReference>
<evidence type="ECO:0000256" key="1">
    <source>
        <dbReference type="SAM" id="Phobius"/>
    </source>
</evidence>
<sequence length="941" mass="105758">MWLVPLWLVPLWLVPLWLVPLRLVPMRLVPMRLVPLWLVPLWLVPLWLVPLWLVPLWLVPLWLVPMRLVPMRLVPMRLVPMRLVPMRLGPMRLGPMRLGPMRLGPMRLVPMRLVPMRLVPMWLVPTPPYVLPTRLRLLQLALSPLLPPPILRRSGLPTAAHQQHHPGHAPVPLLAGRSHSLPDRVHPAAPSGAPAGKRLGWEERFQSPARPGAGTHNTKYYEINFLFTKAHSFRVTASLSAMQELHDLTPFEPPKFMDPLVVGSWARFASPQEEYAAGHFDERDQESPQVQQELFVDTRCLTLVQEVTTRLTRPQFRPRILVLKGLPRSGKSSTLKICARMLSDQATAPGVMPWNRVYYFRQTTTANQFSFLKAENLRKWETPCLVILDQFVNEPGLQDKINLIVGSPSRGRITFLICSSANFDWVLHASGGESVPEDVTFQASVSWADFYRVQTRRSEVPPQPHPLAEADWFTFVPTRGGRGLNSPPFSPEEWGCTTIEASLPPLVPPPTDPEALAAFWGDVFLYSNGILGIGKIVSNPSFLRQPPAVLLCRLMTEYFTVADPGTRLPAPPHVRRCILDEMVHRRTIRFPRPEGERAVDFRFAVGDEEGGWRLACPFFAQLYMKVLGQLPAIPIRDTLLPMVADQPPMRFDDLEEVKRAVIANAPKLLRVPNFGIGSGTDHWQFYLEPFVKGPASPRQPAFPFLHLVPMSSRHPDIDLVRIYDAAAATTDTATATTAAPHQPPRQVVLLADRIAVSDVASHTSALRWILSAECATVCRRIQEVYGCPPQRKVFVFMTKAAGIRLGPLGDDICRAVHAEGWEVWWYPLELFFGLSSRECPSRIRVPEAPKKCRGPIIEQDLWAACEKGSTQVDKLFTAKALRAFLVAKKMPGVTQCTKAGKPRMVELALGLYRREGRMGDGTSPDPLRRPDDTTLAACGLR</sequence>
<dbReference type="SUPFAM" id="SSF52540">
    <property type="entry name" value="P-loop containing nucleoside triphosphate hydrolases"/>
    <property type="match status" value="1"/>
</dbReference>
<organism evidence="2 3">
    <name type="scientific">Paratrimastix pyriformis</name>
    <dbReference type="NCBI Taxonomy" id="342808"/>
    <lineage>
        <taxon>Eukaryota</taxon>
        <taxon>Metamonada</taxon>
        <taxon>Preaxostyla</taxon>
        <taxon>Paratrimastigidae</taxon>
        <taxon>Paratrimastix</taxon>
    </lineage>
</organism>
<keyword evidence="3" id="KW-1185">Reference proteome</keyword>
<evidence type="ECO:0000313" key="3">
    <source>
        <dbReference type="Proteomes" id="UP001141327"/>
    </source>
</evidence>